<gene>
    <name evidence="1" type="ORF">WKI58_06805</name>
</gene>
<reference evidence="1" key="1">
    <citation type="submission" date="2024-03" db="EMBL/GenBank/DDBJ databases">
        <title>Novel Streptomyces species of biotechnological and ecological value are a feature of Machair soil.</title>
        <authorList>
            <person name="Prole J.R."/>
            <person name="Goodfellow M."/>
            <person name="Allenby N."/>
            <person name="Ward A.C."/>
        </authorList>
    </citation>
    <scope>NUCLEOTIDE SEQUENCE</scope>
    <source>
        <strain evidence="1">MS1.AVA.4</strain>
    </source>
</reference>
<evidence type="ECO:0000313" key="2">
    <source>
        <dbReference type="Proteomes" id="UP001375539"/>
    </source>
</evidence>
<keyword evidence="2" id="KW-1185">Reference proteome</keyword>
<evidence type="ECO:0000313" key="1">
    <source>
        <dbReference type="EMBL" id="MEJ8656235.1"/>
    </source>
</evidence>
<dbReference type="EMBL" id="JBBKAI010000002">
    <property type="protein sequence ID" value="MEJ8656235.1"/>
    <property type="molecule type" value="Genomic_DNA"/>
</dbReference>
<proteinExistence type="predicted"/>
<dbReference type="Proteomes" id="UP001375539">
    <property type="component" value="Unassembled WGS sequence"/>
</dbReference>
<organism evidence="1 2">
    <name type="scientific">Streptomyces pratisoli</name>
    <dbReference type="NCBI Taxonomy" id="3139917"/>
    <lineage>
        <taxon>Bacteria</taxon>
        <taxon>Bacillati</taxon>
        <taxon>Actinomycetota</taxon>
        <taxon>Actinomycetes</taxon>
        <taxon>Kitasatosporales</taxon>
        <taxon>Streptomycetaceae</taxon>
        <taxon>Streptomyces</taxon>
    </lineage>
</organism>
<sequence>MKPNRDSLLTWVMVALTMTTGLVEAVSFLVLGPVFTAVQTGNMLLMGFALAGVTGLSVAPCLASLVGFTVGTVLASRYESRAQVRGRRWFREALVVEAALLATAAVAAWQIEERGESLTDRHYMVAALVALAMGVRNVSTLRAGVPGMPTTVTTRAFTALIGGSPLALDSHISPGARNEIRRGASVAAMFMGGLLGAWMIRDERLDPAVVLLVIAALVLIVAIGATFLPRESVAE</sequence>
<comment type="caution">
    <text evidence="1">The sequence shown here is derived from an EMBL/GenBank/DDBJ whole genome shotgun (WGS) entry which is preliminary data.</text>
</comment>
<protein>
    <submittedName>
        <fullName evidence="1">YoaK family protein</fullName>
    </submittedName>
</protein>
<name>A0ACC6QD62_9ACTN</name>
<accession>A0ACC6QD62</accession>